<dbReference type="PRINTS" id="PR00313">
    <property type="entry name" value="CABNDNGRPT"/>
</dbReference>
<dbReference type="Gene3D" id="2.150.10.10">
    <property type="entry name" value="Serralysin-like metalloprotease, C-terminal"/>
    <property type="match status" value="2"/>
</dbReference>
<gene>
    <name evidence="5" type="ORF">AVDCRST_MAG30-3259</name>
</gene>
<dbReference type="InterPro" id="IPR001343">
    <property type="entry name" value="Hemolysn_Ca-bd"/>
</dbReference>
<dbReference type="GO" id="GO:0004035">
    <property type="term" value="F:alkaline phosphatase activity"/>
    <property type="evidence" value="ECO:0007669"/>
    <property type="project" value="UniProtKB-EC"/>
</dbReference>
<dbReference type="PANTHER" id="PTHR38340:SF1">
    <property type="entry name" value="S-LAYER PROTEIN"/>
    <property type="match status" value="1"/>
</dbReference>
<dbReference type="EMBL" id="CADCVS010000422">
    <property type="protein sequence ID" value="CAA9524471.1"/>
    <property type="molecule type" value="Genomic_DNA"/>
</dbReference>
<dbReference type="EC" id="3.1.3.1" evidence="5"/>
<dbReference type="InterPro" id="IPR018511">
    <property type="entry name" value="Hemolysin-typ_Ca-bd_CS"/>
</dbReference>
<feature type="compositionally biased region" description="Basic and acidic residues" evidence="3">
    <location>
        <begin position="314"/>
        <end position="323"/>
    </location>
</feature>
<reference evidence="5" key="1">
    <citation type="submission" date="2020-02" db="EMBL/GenBank/DDBJ databases">
        <authorList>
            <person name="Meier V. D."/>
        </authorList>
    </citation>
    <scope>NUCLEOTIDE SEQUENCE</scope>
    <source>
        <strain evidence="5">AVDCRST_MAG30</strain>
    </source>
</reference>
<evidence type="ECO:0000256" key="4">
    <source>
        <dbReference type="SAM" id="SignalP"/>
    </source>
</evidence>
<dbReference type="InterPro" id="IPR050557">
    <property type="entry name" value="RTX_toxin/Mannuronan_C5-epim"/>
</dbReference>
<feature type="chain" id="PRO_5027080504" evidence="4">
    <location>
        <begin position="29"/>
        <end position="499"/>
    </location>
</feature>
<evidence type="ECO:0000313" key="5">
    <source>
        <dbReference type="EMBL" id="CAA9524471.1"/>
    </source>
</evidence>
<dbReference type="PANTHER" id="PTHR38340">
    <property type="entry name" value="S-LAYER PROTEIN"/>
    <property type="match status" value="1"/>
</dbReference>
<dbReference type="AlphaFoldDB" id="A0A6J4TKK4"/>
<keyword evidence="4" id="KW-0732">Signal</keyword>
<dbReference type="GO" id="GO:0005509">
    <property type="term" value="F:calcium ion binding"/>
    <property type="evidence" value="ECO:0007669"/>
    <property type="project" value="InterPro"/>
</dbReference>
<feature type="region of interest" description="Disordered" evidence="3">
    <location>
        <begin position="368"/>
        <end position="408"/>
    </location>
</feature>
<organism evidence="5">
    <name type="scientific">uncultured Solirubrobacteraceae bacterium</name>
    <dbReference type="NCBI Taxonomy" id="1162706"/>
    <lineage>
        <taxon>Bacteria</taxon>
        <taxon>Bacillati</taxon>
        <taxon>Actinomycetota</taxon>
        <taxon>Thermoleophilia</taxon>
        <taxon>Solirubrobacterales</taxon>
        <taxon>Solirubrobacteraceae</taxon>
        <taxon>environmental samples</taxon>
    </lineage>
</organism>
<name>A0A6J4TKK4_9ACTN</name>
<sequence>MPRTVRPRRLAPLVALAVLAAAPAAADAATITVSGGELTYLAAPGERNFMTYGAGDAPGSVRIGDLGAAGIAFPADRCAQRSDMVDCSGITAVKADLGDGNDNADKGTGAPIAFPVELHGGPGDDLLEAFEYSDASSRMFGGDGDDVLAGFGGADELHGGAGDDKLTGSGGADALYGDDGADVLDGDLFEAPAPDVIDGGAGVDRVAGFTRQSGNTPITVTVDGAADDGRAGEGDRVSGVEQMTSHVSGTFVFGDTDDVLDVYANLDLGPSTIRTNGGTDAIRGGSAAETIDAGAGDDRVDGGFGDDTITGGPGRDRISADRGDSQCGLFESCAMPQGNDTVLARDGEADSIDCGVGTDTAVVDKTDTVSPSCERVETGAAPAGSPAGGGGGGGGKDATDGPGAGAGGKATARLVLTGKRRGRVVVAKGTLARAFAGARVTLRLTSGKRTVRTARATVDRAGRFTARLRTGTTRGLRLSAVVAATSTTERVAAKPIRVR</sequence>
<accession>A0A6J4TKK4</accession>
<dbReference type="Pfam" id="PF00353">
    <property type="entry name" value="HemolysinCabind"/>
    <property type="match status" value="3"/>
</dbReference>
<feature type="region of interest" description="Disordered" evidence="3">
    <location>
        <begin position="295"/>
        <end position="323"/>
    </location>
</feature>
<feature type="signal peptide" evidence="4">
    <location>
        <begin position="1"/>
        <end position="28"/>
    </location>
</feature>
<evidence type="ECO:0000256" key="1">
    <source>
        <dbReference type="ARBA" id="ARBA00004613"/>
    </source>
</evidence>
<protein>
    <submittedName>
        <fullName evidence="5">Alkaline phosphatase</fullName>
        <ecNumber evidence="5">3.1.3.1</ecNumber>
    </submittedName>
</protein>
<feature type="compositionally biased region" description="Gly residues" evidence="3">
    <location>
        <begin position="386"/>
        <end position="408"/>
    </location>
</feature>
<keyword evidence="2" id="KW-0964">Secreted</keyword>
<dbReference type="GO" id="GO:0005576">
    <property type="term" value="C:extracellular region"/>
    <property type="evidence" value="ECO:0007669"/>
    <property type="project" value="UniProtKB-SubCell"/>
</dbReference>
<evidence type="ECO:0000256" key="2">
    <source>
        <dbReference type="ARBA" id="ARBA00022525"/>
    </source>
</evidence>
<keyword evidence="5" id="KW-0378">Hydrolase</keyword>
<proteinExistence type="predicted"/>
<dbReference type="InterPro" id="IPR011049">
    <property type="entry name" value="Serralysin-like_metalloprot_C"/>
</dbReference>
<dbReference type="PROSITE" id="PS00330">
    <property type="entry name" value="HEMOLYSIN_CALCIUM"/>
    <property type="match status" value="1"/>
</dbReference>
<evidence type="ECO:0000256" key="3">
    <source>
        <dbReference type="SAM" id="MobiDB-lite"/>
    </source>
</evidence>
<comment type="subcellular location">
    <subcellularLocation>
        <location evidence="1">Secreted</location>
    </subcellularLocation>
</comment>
<dbReference type="SUPFAM" id="SSF51120">
    <property type="entry name" value="beta-Roll"/>
    <property type="match status" value="2"/>
</dbReference>